<feature type="transmembrane region" description="Helical" evidence="10">
    <location>
        <begin position="762"/>
        <end position="786"/>
    </location>
</feature>
<feature type="transmembrane region" description="Helical" evidence="10">
    <location>
        <begin position="20"/>
        <end position="42"/>
    </location>
</feature>
<evidence type="ECO:0000256" key="7">
    <source>
        <dbReference type="ARBA" id="ARBA00022989"/>
    </source>
</evidence>
<keyword evidence="7 10" id="KW-1133">Transmembrane helix</keyword>
<evidence type="ECO:0000256" key="10">
    <source>
        <dbReference type="PIRNR" id="PIRNR002450"/>
    </source>
</evidence>
<keyword evidence="5 10" id="KW-0812">Transmembrane</keyword>
<keyword evidence="6 10" id="KW-0630">Potassium</keyword>
<evidence type="ECO:0000256" key="3">
    <source>
        <dbReference type="ARBA" id="ARBA00022448"/>
    </source>
</evidence>
<evidence type="ECO:0000256" key="8">
    <source>
        <dbReference type="ARBA" id="ARBA00023065"/>
    </source>
</evidence>
<dbReference type="GO" id="GO:1990573">
    <property type="term" value="P:potassium ion import across plasma membrane"/>
    <property type="evidence" value="ECO:0007669"/>
    <property type="project" value="TreeGrafter"/>
</dbReference>
<feature type="compositionally biased region" description="Basic and acidic residues" evidence="11">
    <location>
        <begin position="880"/>
        <end position="904"/>
    </location>
</feature>
<evidence type="ECO:0000256" key="5">
    <source>
        <dbReference type="ARBA" id="ARBA00022692"/>
    </source>
</evidence>
<evidence type="ECO:0000313" key="12">
    <source>
        <dbReference type="EMBL" id="PFH52154.1"/>
    </source>
</evidence>
<dbReference type="GO" id="GO:0005886">
    <property type="term" value="C:plasma membrane"/>
    <property type="evidence" value="ECO:0007669"/>
    <property type="project" value="InterPro"/>
</dbReference>
<accession>A0A2A9NS37</accession>
<dbReference type="OrthoDB" id="9999863at2759"/>
<evidence type="ECO:0000256" key="9">
    <source>
        <dbReference type="ARBA" id="ARBA00023136"/>
    </source>
</evidence>
<name>A0A2A9NS37_9AGAR</name>
<dbReference type="InterPro" id="IPR015958">
    <property type="entry name" value="Trk1_fungi"/>
</dbReference>
<protein>
    <recommendedName>
        <fullName evidence="10">Potassium transport protein</fullName>
    </recommendedName>
</protein>
<dbReference type="NCBIfam" id="TIGR00934">
    <property type="entry name" value="2a38euk"/>
    <property type="match status" value="1"/>
</dbReference>
<dbReference type="PANTHER" id="PTHR31064:SF30">
    <property type="entry name" value="HIGH-AFFINITY POTASSIUM TRANSPORT PROTEIN-RELATED"/>
    <property type="match status" value="1"/>
</dbReference>
<comment type="subcellular location">
    <subcellularLocation>
        <location evidence="1">Membrane</location>
        <topology evidence="1">Multi-pass membrane protein</topology>
    </subcellularLocation>
</comment>
<dbReference type="EMBL" id="KZ301981">
    <property type="protein sequence ID" value="PFH52154.1"/>
    <property type="molecule type" value="Genomic_DNA"/>
</dbReference>
<comment type="similarity">
    <text evidence="2 10">Belongs to the TrkH potassium transport family.</text>
</comment>
<feature type="transmembrane region" description="Helical" evidence="10">
    <location>
        <begin position="605"/>
        <end position="625"/>
    </location>
</feature>
<keyword evidence="13" id="KW-1185">Reference proteome</keyword>
<sequence length="904" mass="102965">METSSSSLKAFGKFLRQNLNFYRVHILYFTFAPIFWACIFYASNGKHKIPFIDALFNSVSAIAMCGLATVDLSSLTPWQQTILFIQMITGSPVLVSWVMVYIRRYYFAKKFKHIIDTASPYKTPSTKVTASSTTKVNSQWIDRLRTFFHPRKQISVEEKEIGRPVKLENTVNGGARFIRKLTPDMIRRIDERPKPVNPSGWVSEEMPPSDRRIPSNLVPPPPLRQEPDHRLSITGFSSVYAHEPSIQLQLPAQIAKPPRYNSISRHRDVRMTRRLSDPGVSSRPSSPVRTSMQRFETVASGLHFRRSKGIGARSQTVEFAPSGIPRRRLRRDQLGIPEAVAERGHAEIRSARRPSIVPAYSLNTNYSLQPVAMGAKDRDFGGFPTPFELLRRFLDRFAPSFKRRLTRTVTIPTTMSLVSDRPEAPPGAKTVPYISFDAIVGRNSAFHLLTNEQLEELGGVEYRALNALLWLIAGYYICVQMIAFVVIAPYISRARWASTFVPPMQHRPLNPVWFSAFQVVSAFSNTGTSLVDQSMVPFQEAYPMIFLMIFQILAGNTCFPIFMRFTIWVITKLVPKSSRANETLHFLLDHPRRCYIYLFPSHQTWFLLTIVFVLTATDWFFFLVLDIGNAVIDQIPVGVRVLAGFFQAVAVRAAGFAIVSISALAPAVKILYIIMMYISVFPIAMSVRSTNVYEERSLGIYRDYGVDEDQFNPTGTRVSVWSNYLALHARKQLAFDMWWLATALFLVCIIERDNIENPEFYSWFTVLNIIFDVVSAYGTVGLSVGLPSNNYSFCGSFRPLSKLIICAVMLRGRHRGLPVAIDRAVMLPNEVWKREEDDSRSYSSHSHHSTGVHRPGGDLDLDQQVAPMQQQRWRRYSSRRSVEGDPIIEERRHSDTDEENAQKY</sequence>
<evidence type="ECO:0000256" key="4">
    <source>
        <dbReference type="ARBA" id="ARBA00022538"/>
    </source>
</evidence>
<dbReference type="Pfam" id="PF02386">
    <property type="entry name" value="TrkH"/>
    <property type="match status" value="1"/>
</dbReference>
<proteinExistence type="inferred from homology"/>
<dbReference type="AlphaFoldDB" id="A0A2A9NS37"/>
<feature type="region of interest" description="Disordered" evidence="11">
    <location>
        <begin position="838"/>
        <end position="904"/>
    </location>
</feature>
<keyword evidence="4 10" id="KW-0633">Potassium transport</keyword>
<dbReference type="InterPro" id="IPR051143">
    <property type="entry name" value="TrkH_K-transport"/>
</dbReference>
<keyword evidence="9 10" id="KW-0472">Membrane</keyword>
<evidence type="ECO:0000313" key="13">
    <source>
        <dbReference type="Proteomes" id="UP000242287"/>
    </source>
</evidence>
<dbReference type="GO" id="GO:0030007">
    <property type="term" value="P:intracellular potassium ion homeostasis"/>
    <property type="evidence" value="ECO:0007669"/>
    <property type="project" value="UniProtKB-UniRule"/>
</dbReference>
<feature type="transmembrane region" description="Helical" evidence="10">
    <location>
        <begin position="467"/>
        <end position="492"/>
    </location>
</feature>
<dbReference type="Proteomes" id="UP000242287">
    <property type="component" value="Unassembled WGS sequence"/>
</dbReference>
<dbReference type="InterPro" id="IPR004773">
    <property type="entry name" value="K/Na_transp_Trk1/HKT1"/>
</dbReference>
<feature type="transmembrane region" description="Helical" evidence="10">
    <location>
        <begin position="81"/>
        <end position="102"/>
    </location>
</feature>
<reference evidence="12 13" key="1">
    <citation type="submission" date="2014-02" db="EMBL/GenBank/DDBJ databases">
        <title>Transposable element dynamics among asymbiotic and ectomycorrhizal Amanita fungi.</title>
        <authorList>
            <consortium name="DOE Joint Genome Institute"/>
            <person name="Hess J."/>
            <person name="Skrede I."/>
            <person name="Wolfe B."/>
            <person name="LaButti K."/>
            <person name="Ohm R.A."/>
            <person name="Grigoriev I.V."/>
            <person name="Pringle A."/>
        </authorList>
    </citation>
    <scope>NUCLEOTIDE SEQUENCE [LARGE SCALE GENOMIC DNA]</scope>
    <source>
        <strain evidence="12 13">SKay4041</strain>
    </source>
</reference>
<feature type="transmembrane region" description="Helical" evidence="10">
    <location>
        <begin position="637"/>
        <end position="664"/>
    </location>
</feature>
<feature type="region of interest" description="Disordered" evidence="11">
    <location>
        <begin position="190"/>
        <end position="227"/>
    </location>
</feature>
<keyword evidence="3 10" id="KW-0813">Transport</keyword>
<evidence type="ECO:0000256" key="2">
    <source>
        <dbReference type="ARBA" id="ARBA00009137"/>
    </source>
</evidence>
<evidence type="ECO:0000256" key="11">
    <source>
        <dbReference type="SAM" id="MobiDB-lite"/>
    </source>
</evidence>
<gene>
    <name evidence="12" type="ORF">AMATHDRAFT_57502</name>
</gene>
<evidence type="ECO:0000256" key="1">
    <source>
        <dbReference type="ARBA" id="ARBA00004141"/>
    </source>
</evidence>
<dbReference type="STRING" id="703135.A0A2A9NS37"/>
<feature type="transmembrane region" description="Helical" evidence="10">
    <location>
        <begin position="670"/>
        <end position="687"/>
    </location>
</feature>
<dbReference type="InterPro" id="IPR003445">
    <property type="entry name" value="Cat_transpt"/>
</dbReference>
<keyword evidence="8 10" id="KW-0406">Ion transport</keyword>
<dbReference type="GO" id="GO:0140107">
    <property type="term" value="F:high-affinity potassium ion transmembrane transporter activity"/>
    <property type="evidence" value="ECO:0007669"/>
    <property type="project" value="TreeGrafter"/>
</dbReference>
<organism evidence="12 13">
    <name type="scientific">Amanita thiersii Skay4041</name>
    <dbReference type="NCBI Taxonomy" id="703135"/>
    <lineage>
        <taxon>Eukaryota</taxon>
        <taxon>Fungi</taxon>
        <taxon>Dikarya</taxon>
        <taxon>Basidiomycota</taxon>
        <taxon>Agaricomycotina</taxon>
        <taxon>Agaricomycetes</taxon>
        <taxon>Agaricomycetidae</taxon>
        <taxon>Agaricales</taxon>
        <taxon>Pluteineae</taxon>
        <taxon>Amanitaceae</taxon>
        <taxon>Amanita</taxon>
    </lineage>
</organism>
<feature type="transmembrane region" description="Helical" evidence="10">
    <location>
        <begin position="544"/>
        <end position="570"/>
    </location>
</feature>
<feature type="transmembrane region" description="Helical" evidence="10">
    <location>
        <begin position="733"/>
        <end position="750"/>
    </location>
</feature>
<dbReference type="PIRSF" id="PIRSF002450">
    <property type="entry name" value="K+_transpter_TRK"/>
    <property type="match status" value="1"/>
</dbReference>
<dbReference type="PANTHER" id="PTHR31064">
    <property type="entry name" value="POTASSIUM TRANSPORT PROTEIN DDB_G0292412-RELATED"/>
    <property type="match status" value="1"/>
</dbReference>
<evidence type="ECO:0000256" key="6">
    <source>
        <dbReference type="ARBA" id="ARBA00022958"/>
    </source>
</evidence>